<dbReference type="Proteomes" id="UP000285060">
    <property type="component" value="Unassembled WGS sequence"/>
</dbReference>
<evidence type="ECO:0000313" key="1">
    <source>
        <dbReference type="EMBL" id="RHY20203.1"/>
    </source>
</evidence>
<dbReference type="EMBL" id="QUSY01002709">
    <property type="protein sequence ID" value="RHY20203.1"/>
    <property type="molecule type" value="Genomic_DNA"/>
</dbReference>
<accession>A0A418AH05</accession>
<dbReference type="AlphaFoldDB" id="A0A418AH05"/>
<sequence length="80" mass="8789">TDITWIGNRSGPVKDTDVFNFALSDFMYDKFTRAGGVASKVFVPQAEASRTEVAIEAFTTKQPQESVCPVLEGRTLVKFA</sequence>
<keyword evidence="2" id="KW-1185">Reference proteome</keyword>
<name>A0A418AH05_9STRA</name>
<feature type="non-terminal residue" evidence="1">
    <location>
        <position position="1"/>
    </location>
</feature>
<reference evidence="1 2" key="1">
    <citation type="submission" date="2018-08" db="EMBL/GenBank/DDBJ databases">
        <title>Aphanomyces genome sequencing and annotation.</title>
        <authorList>
            <person name="Minardi D."/>
            <person name="Oidtmann B."/>
            <person name="Van Der Giezen M."/>
            <person name="Studholme D.J."/>
        </authorList>
    </citation>
    <scope>NUCLEOTIDE SEQUENCE [LARGE SCALE GENOMIC DNA]</scope>
    <source>
        <strain evidence="1 2">NJM0002</strain>
    </source>
</reference>
<comment type="caution">
    <text evidence="1">The sequence shown here is derived from an EMBL/GenBank/DDBJ whole genome shotgun (WGS) entry which is preliminary data.</text>
</comment>
<proteinExistence type="predicted"/>
<gene>
    <name evidence="1" type="ORF">DYB32_010082</name>
</gene>
<protein>
    <submittedName>
        <fullName evidence="1">Uncharacterized protein</fullName>
    </submittedName>
</protein>
<organism evidence="1 2">
    <name type="scientific">Aphanomyces invadans</name>
    <dbReference type="NCBI Taxonomy" id="157072"/>
    <lineage>
        <taxon>Eukaryota</taxon>
        <taxon>Sar</taxon>
        <taxon>Stramenopiles</taxon>
        <taxon>Oomycota</taxon>
        <taxon>Saprolegniomycetes</taxon>
        <taxon>Saprolegniales</taxon>
        <taxon>Verrucalvaceae</taxon>
        <taxon>Aphanomyces</taxon>
    </lineage>
</organism>
<evidence type="ECO:0000313" key="2">
    <source>
        <dbReference type="Proteomes" id="UP000285060"/>
    </source>
</evidence>